<comment type="cofactor">
    <cofactor evidence="1">
        <name>heme</name>
        <dbReference type="ChEBI" id="CHEBI:30413"/>
    </cofactor>
</comment>
<evidence type="ECO:0000256" key="9">
    <source>
        <dbReference type="ARBA" id="ARBA00023002"/>
    </source>
</evidence>
<dbReference type="GO" id="GO:0005506">
    <property type="term" value="F:iron ion binding"/>
    <property type="evidence" value="ECO:0007669"/>
    <property type="project" value="InterPro"/>
</dbReference>
<keyword evidence="12 13" id="KW-0472">Membrane</keyword>
<evidence type="ECO:0000256" key="7">
    <source>
        <dbReference type="ARBA" id="ARBA00022723"/>
    </source>
</evidence>
<dbReference type="AlphaFoldDB" id="A0AAD2JZY9"/>
<reference evidence="14" key="1">
    <citation type="submission" date="2023-11" db="EMBL/GenBank/DDBJ databases">
        <authorList>
            <person name="De Vega J J."/>
            <person name="De Vega J J."/>
        </authorList>
    </citation>
    <scope>NUCLEOTIDE SEQUENCE</scope>
</reference>
<comment type="subcellular location">
    <subcellularLocation>
        <location evidence="2">Membrane</location>
    </subcellularLocation>
</comment>
<keyword evidence="6 13" id="KW-0812">Transmembrane</keyword>
<evidence type="ECO:0000256" key="8">
    <source>
        <dbReference type="ARBA" id="ARBA00022989"/>
    </source>
</evidence>
<evidence type="ECO:0000313" key="15">
    <source>
        <dbReference type="Proteomes" id="UP001295794"/>
    </source>
</evidence>
<keyword evidence="8 13" id="KW-1133">Transmembrane helix</keyword>
<dbReference type="GO" id="GO:0020037">
    <property type="term" value="F:heme binding"/>
    <property type="evidence" value="ECO:0007669"/>
    <property type="project" value="InterPro"/>
</dbReference>
<gene>
    <name evidence="14" type="ORF">MYCIT1_LOCUS16285</name>
</gene>
<evidence type="ECO:0000256" key="10">
    <source>
        <dbReference type="ARBA" id="ARBA00023004"/>
    </source>
</evidence>
<keyword evidence="5" id="KW-0349">Heme</keyword>
<proteinExistence type="inferred from homology"/>
<dbReference type="GO" id="GO:0016020">
    <property type="term" value="C:membrane"/>
    <property type="evidence" value="ECO:0007669"/>
    <property type="project" value="UniProtKB-SubCell"/>
</dbReference>
<evidence type="ECO:0000256" key="1">
    <source>
        <dbReference type="ARBA" id="ARBA00001971"/>
    </source>
</evidence>
<dbReference type="EMBL" id="CAVNYO010000169">
    <property type="protein sequence ID" value="CAK5271317.1"/>
    <property type="molecule type" value="Genomic_DNA"/>
</dbReference>
<keyword evidence="15" id="KW-1185">Reference proteome</keyword>
<dbReference type="SUPFAM" id="SSF48264">
    <property type="entry name" value="Cytochrome P450"/>
    <property type="match status" value="1"/>
</dbReference>
<dbReference type="PANTHER" id="PTHR24305:SF166">
    <property type="entry name" value="CYTOCHROME P450 12A4, MITOCHONDRIAL-RELATED"/>
    <property type="match status" value="1"/>
</dbReference>
<evidence type="ECO:0000256" key="4">
    <source>
        <dbReference type="ARBA" id="ARBA00010617"/>
    </source>
</evidence>
<protein>
    <recommendedName>
        <fullName evidence="16">Cytochrome P450</fullName>
    </recommendedName>
</protein>
<evidence type="ECO:0000256" key="11">
    <source>
        <dbReference type="ARBA" id="ARBA00023033"/>
    </source>
</evidence>
<feature type="transmembrane region" description="Helical" evidence="13">
    <location>
        <begin position="6"/>
        <end position="26"/>
    </location>
</feature>
<comment type="pathway">
    <text evidence="3">Secondary metabolite biosynthesis; terpenoid biosynthesis.</text>
</comment>
<evidence type="ECO:0000256" key="13">
    <source>
        <dbReference type="SAM" id="Phobius"/>
    </source>
</evidence>
<dbReference type="InterPro" id="IPR001128">
    <property type="entry name" value="Cyt_P450"/>
</dbReference>
<comment type="caution">
    <text evidence="14">The sequence shown here is derived from an EMBL/GenBank/DDBJ whole genome shotgun (WGS) entry which is preliminary data.</text>
</comment>
<evidence type="ECO:0000313" key="14">
    <source>
        <dbReference type="EMBL" id="CAK5271317.1"/>
    </source>
</evidence>
<keyword evidence="9" id="KW-0560">Oxidoreductase</keyword>
<accession>A0AAD2JZY9</accession>
<name>A0AAD2JZY9_9AGAR</name>
<evidence type="ECO:0000256" key="6">
    <source>
        <dbReference type="ARBA" id="ARBA00022692"/>
    </source>
</evidence>
<evidence type="ECO:0000256" key="5">
    <source>
        <dbReference type="ARBA" id="ARBA00022617"/>
    </source>
</evidence>
<evidence type="ECO:0008006" key="16">
    <source>
        <dbReference type="Google" id="ProtNLM"/>
    </source>
</evidence>
<dbReference type="Pfam" id="PF00067">
    <property type="entry name" value="p450"/>
    <property type="match status" value="1"/>
</dbReference>
<dbReference type="PANTHER" id="PTHR24305">
    <property type="entry name" value="CYTOCHROME P450"/>
    <property type="match status" value="1"/>
</dbReference>
<keyword evidence="11" id="KW-0503">Monooxygenase</keyword>
<dbReference type="Proteomes" id="UP001295794">
    <property type="component" value="Unassembled WGS sequence"/>
</dbReference>
<dbReference type="InterPro" id="IPR036396">
    <property type="entry name" value="Cyt_P450_sf"/>
</dbReference>
<evidence type="ECO:0000256" key="2">
    <source>
        <dbReference type="ARBA" id="ARBA00004370"/>
    </source>
</evidence>
<comment type="similarity">
    <text evidence="4">Belongs to the cytochrome P450 family.</text>
</comment>
<keyword evidence="7" id="KW-0479">Metal-binding</keyword>
<sequence length="505" mass="56693">MISNILLPIVYTLLSYVLVYVVRILYRNWTSPLKFVDGPSCVNPILGHLQLISDNPGITNEWRAQYGPTFMAKGMFFVRSLIPLDTLCCSAHVPQKNELHTKDLKAVAHIVTHGALYQKTHTSLGNQRRILGEGILSVELDPHKRQASHPMSTMSVLPCLLRQHLASDHFINNPAFGIPQIRAMNEIFVEKGNMMRDMLTKRLRDNRGPATIDLSSWFRQVTLDIIGQAGFGYQFNALQTHGKDEAELGTVFRQLFHSPKANLYRSIQLAQVLVPALKLLPLPGSHVTCVAQTRLRAIGKTLFYESKAKSASISDGKGLNRGRDLLSLLIKANMSDEIQASQRLTDDEVISQIATFVSAGHETTSTALSWAAHALSQNPEIQDKLRQELLSLPTDNPSMDKLNSLPFLKNFVRETMRLYAPVVFHLRNIRRGGYPPLLGVKIRLIWVPNRGGTLRTFGHPPHQNLRKWVPSIRNKPCNQLRIHPLLALPVIVVMPSCRPSTDHVM</sequence>
<evidence type="ECO:0000256" key="12">
    <source>
        <dbReference type="ARBA" id="ARBA00023136"/>
    </source>
</evidence>
<dbReference type="InterPro" id="IPR050121">
    <property type="entry name" value="Cytochrome_P450_monoxygenase"/>
</dbReference>
<keyword evidence="10" id="KW-0408">Iron</keyword>
<dbReference type="Gene3D" id="1.10.630.10">
    <property type="entry name" value="Cytochrome P450"/>
    <property type="match status" value="1"/>
</dbReference>
<evidence type="ECO:0000256" key="3">
    <source>
        <dbReference type="ARBA" id="ARBA00004721"/>
    </source>
</evidence>
<dbReference type="GO" id="GO:0004497">
    <property type="term" value="F:monooxygenase activity"/>
    <property type="evidence" value="ECO:0007669"/>
    <property type="project" value="UniProtKB-KW"/>
</dbReference>
<dbReference type="GO" id="GO:0016705">
    <property type="term" value="F:oxidoreductase activity, acting on paired donors, with incorporation or reduction of molecular oxygen"/>
    <property type="evidence" value="ECO:0007669"/>
    <property type="project" value="InterPro"/>
</dbReference>
<organism evidence="14 15">
    <name type="scientific">Mycena citricolor</name>
    <dbReference type="NCBI Taxonomy" id="2018698"/>
    <lineage>
        <taxon>Eukaryota</taxon>
        <taxon>Fungi</taxon>
        <taxon>Dikarya</taxon>
        <taxon>Basidiomycota</taxon>
        <taxon>Agaricomycotina</taxon>
        <taxon>Agaricomycetes</taxon>
        <taxon>Agaricomycetidae</taxon>
        <taxon>Agaricales</taxon>
        <taxon>Marasmiineae</taxon>
        <taxon>Mycenaceae</taxon>
        <taxon>Mycena</taxon>
    </lineage>
</organism>